<dbReference type="GO" id="GO:0003700">
    <property type="term" value="F:DNA-binding transcription factor activity"/>
    <property type="evidence" value="ECO:0007669"/>
    <property type="project" value="InterPro"/>
</dbReference>
<dbReference type="GO" id="GO:0003677">
    <property type="term" value="F:DNA binding"/>
    <property type="evidence" value="ECO:0007669"/>
    <property type="project" value="UniProtKB-KW"/>
</dbReference>
<reference evidence="6 7" key="1">
    <citation type="submission" date="2019-01" db="EMBL/GenBank/DDBJ databases">
        <title>Draft genome sequences of the type strains of six Macrococcus species.</title>
        <authorList>
            <person name="Mazhar S."/>
            <person name="Altermann E."/>
            <person name="Hill C."/>
            <person name="Mcauliffe O."/>
        </authorList>
    </citation>
    <scope>NUCLEOTIDE SEQUENCE [LARGE SCALE GENOMIC DNA]</scope>
    <source>
        <strain evidence="6 7">ATCC 51825</strain>
    </source>
</reference>
<dbReference type="InterPro" id="IPR001034">
    <property type="entry name" value="DeoR_HTH"/>
</dbReference>
<dbReference type="InterPro" id="IPR018356">
    <property type="entry name" value="Tscrpt_reg_HTH_DeoR_CS"/>
</dbReference>
<dbReference type="Pfam" id="PF00455">
    <property type="entry name" value="DeoRC"/>
    <property type="match status" value="1"/>
</dbReference>
<evidence type="ECO:0000313" key="7">
    <source>
        <dbReference type="Proteomes" id="UP000294843"/>
    </source>
</evidence>
<dbReference type="PANTHER" id="PTHR30363:SF56">
    <property type="entry name" value="TRANSCRIPTIONAL REGULATOR, DEOR FAMILY"/>
    <property type="match status" value="1"/>
</dbReference>
<dbReference type="InterPro" id="IPR036390">
    <property type="entry name" value="WH_DNA-bd_sf"/>
</dbReference>
<name>A0A4R6C0S3_9STAP</name>
<dbReference type="RefSeq" id="WP_133451366.1">
    <property type="nucleotide sequence ID" value="NZ_SCWF01000003.1"/>
</dbReference>
<dbReference type="PRINTS" id="PR00037">
    <property type="entry name" value="HTHLACR"/>
</dbReference>
<evidence type="ECO:0000256" key="4">
    <source>
        <dbReference type="ARBA" id="ARBA00023163"/>
    </source>
</evidence>
<evidence type="ECO:0000259" key="5">
    <source>
        <dbReference type="PROSITE" id="PS51000"/>
    </source>
</evidence>
<keyword evidence="4" id="KW-0804">Transcription</keyword>
<evidence type="ECO:0000256" key="2">
    <source>
        <dbReference type="ARBA" id="ARBA00023015"/>
    </source>
</evidence>
<dbReference type="InterPro" id="IPR050313">
    <property type="entry name" value="Carb_Metab_HTH_regulators"/>
</dbReference>
<dbReference type="OrthoDB" id="9797223at2"/>
<dbReference type="SUPFAM" id="SSF46785">
    <property type="entry name" value="Winged helix' DNA-binding domain"/>
    <property type="match status" value="1"/>
</dbReference>
<dbReference type="InterPro" id="IPR014036">
    <property type="entry name" value="DeoR-like_C"/>
</dbReference>
<keyword evidence="1" id="KW-0423">Lactose metabolism</keyword>
<evidence type="ECO:0000256" key="3">
    <source>
        <dbReference type="ARBA" id="ARBA00023125"/>
    </source>
</evidence>
<dbReference type="Proteomes" id="UP000294843">
    <property type="component" value="Unassembled WGS sequence"/>
</dbReference>
<feature type="domain" description="HTH deoR-type" evidence="5">
    <location>
        <begin position="3"/>
        <end position="58"/>
    </location>
</feature>
<dbReference type="GO" id="GO:0005988">
    <property type="term" value="P:lactose metabolic process"/>
    <property type="evidence" value="ECO:0007669"/>
    <property type="project" value="UniProtKB-KW"/>
</dbReference>
<dbReference type="SMART" id="SM01134">
    <property type="entry name" value="DeoRC"/>
    <property type="match status" value="1"/>
</dbReference>
<protein>
    <submittedName>
        <fullName evidence="6">DeoR/GlpR transcriptional regulator</fullName>
    </submittedName>
</protein>
<comment type="caution">
    <text evidence="6">The sequence shown here is derived from an EMBL/GenBank/DDBJ whole genome shotgun (WGS) entry which is preliminary data.</text>
</comment>
<dbReference type="Gene3D" id="3.40.50.1360">
    <property type="match status" value="1"/>
</dbReference>
<dbReference type="InterPro" id="IPR037171">
    <property type="entry name" value="NagB/RpiA_transferase-like"/>
</dbReference>
<keyword evidence="7" id="KW-1185">Reference proteome</keyword>
<proteinExistence type="predicted"/>
<dbReference type="PROSITE" id="PS00894">
    <property type="entry name" value="HTH_DEOR_1"/>
    <property type="match status" value="1"/>
</dbReference>
<dbReference type="Pfam" id="PF08220">
    <property type="entry name" value="HTH_DeoR"/>
    <property type="match status" value="1"/>
</dbReference>
<keyword evidence="2" id="KW-0805">Transcription regulation</keyword>
<dbReference type="SMART" id="SM00420">
    <property type="entry name" value="HTH_DEOR"/>
    <property type="match status" value="1"/>
</dbReference>
<accession>A0A4R6C0S3</accession>
<evidence type="ECO:0000313" key="6">
    <source>
        <dbReference type="EMBL" id="TDM14637.1"/>
    </source>
</evidence>
<dbReference type="InterPro" id="IPR036388">
    <property type="entry name" value="WH-like_DNA-bd_sf"/>
</dbReference>
<dbReference type="PANTHER" id="PTHR30363">
    <property type="entry name" value="HTH-TYPE TRANSCRIPTIONAL REGULATOR SRLR-RELATED"/>
    <property type="match status" value="1"/>
</dbReference>
<organism evidence="6 7">
    <name type="scientific">Macrococcus bovicus</name>
    <dbReference type="NCBI Taxonomy" id="69968"/>
    <lineage>
        <taxon>Bacteria</taxon>
        <taxon>Bacillati</taxon>
        <taxon>Bacillota</taxon>
        <taxon>Bacilli</taxon>
        <taxon>Bacillales</taxon>
        <taxon>Staphylococcaceae</taxon>
        <taxon>Macrococcus</taxon>
    </lineage>
</organism>
<sequence length="244" mass="27019">MLTEKRHEMICDMLSQYDIVTLQQLTETIGSSESTIRRDLSALEEKGQLIRVHGGAKQISDQHDTELNIKTTRFVREKDGIAKQAAALIKDGSCIYLDAGSSTLAMIPYLTQRDLTVVTNSVTHVMALIERGIRALMIGGLVKPNTMANVGCAAEEMLRTFNFSMAFIGVNGVDADNGFTTPDPEEAAIKRLAIRQSRQSYYLADESKFDHVTFATIVPLSEGSIITNHNHSYIKQYAKYIKVG</sequence>
<dbReference type="SUPFAM" id="SSF100950">
    <property type="entry name" value="NagB/RpiA/CoA transferase-like"/>
    <property type="match status" value="1"/>
</dbReference>
<keyword evidence="3" id="KW-0238">DNA-binding</keyword>
<dbReference type="PROSITE" id="PS51000">
    <property type="entry name" value="HTH_DEOR_2"/>
    <property type="match status" value="1"/>
</dbReference>
<evidence type="ECO:0000256" key="1">
    <source>
        <dbReference type="ARBA" id="ARBA00022736"/>
    </source>
</evidence>
<dbReference type="EMBL" id="SCWF01000003">
    <property type="protein sequence ID" value="TDM14637.1"/>
    <property type="molecule type" value="Genomic_DNA"/>
</dbReference>
<dbReference type="Gene3D" id="1.10.10.10">
    <property type="entry name" value="Winged helix-like DNA-binding domain superfamily/Winged helix DNA-binding domain"/>
    <property type="match status" value="1"/>
</dbReference>
<gene>
    <name evidence="6" type="ORF">ERX55_04265</name>
</gene>
<dbReference type="AlphaFoldDB" id="A0A4R6C0S3"/>